<comment type="caution">
    <text evidence="14">The sequence shown here is derived from an EMBL/GenBank/DDBJ whole genome shotgun (WGS) entry which is preliminary data.</text>
</comment>
<keyword evidence="14" id="KW-0121">Carboxypeptidase</keyword>
<proteinExistence type="inferred from homology"/>
<feature type="domain" description="Peptidase S11 D-alanyl-D-alanine carboxypeptidase A N-terminal" evidence="13">
    <location>
        <begin position="32"/>
        <end position="266"/>
    </location>
</feature>
<keyword evidence="14" id="KW-0645">Protease</keyword>
<keyword evidence="11" id="KW-0472">Membrane</keyword>
<dbReference type="GO" id="GO:0008360">
    <property type="term" value="P:regulation of cell shape"/>
    <property type="evidence" value="ECO:0007669"/>
    <property type="project" value="UniProtKB-KW"/>
</dbReference>
<evidence type="ECO:0000256" key="3">
    <source>
        <dbReference type="ARBA" id="ARBA00022801"/>
    </source>
</evidence>
<gene>
    <name evidence="14" type="ORF">H9704_02650</name>
</gene>
<evidence type="ECO:0000256" key="5">
    <source>
        <dbReference type="ARBA" id="ARBA00022984"/>
    </source>
</evidence>
<dbReference type="GO" id="GO:0006508">
    <property type="term" value="P:proteolysis"/>
    <property type="evidence" value="ECO:0007669"/>
    <property type="project" value="InterPro"/>
</dbReference>
<feature type="compositionally biased region" description="Low complexity" evidence="10">
    <location>
        <begin position="381"/>
        <end position="390"/>
    </location>
</feature>
<sequence length="479" mass="52514">MKRTIRLTAILALVLSLWTVPALAKPDWPSDTGVQSEAGIVVDMDSGTVLFGQNIHVQEIPASITKILTALVVIENSDLDDAVTFSYDAVYNVEEGSGNKLQIEEGDVLTVRECLYLMLLQSSNQAANALAEHVGGSRDGFVDMMNAKAAELGCTESHFANPSGLNDDTQRTTAYDMSIIARAAYRNPTLLEINSATEAQLPPTANRPNGTTYYMEHKLLVTDDPSSETYYPDAIAGKTGYTSQAGQTLVTYARRGDRGQITVTLKSTDKTHYSDTITLMEFGFNRFYNLNISENETEYVTGSNAVELGGASYMPSELYYDSSAVLTLPNDSVFADAEKSLVTDLPEDSPENAVALMSYTYNERQIGQAFLLTTREESPETEGPATPAAADSQGNQTPPQGGEGMLSALSGNIFLIGGTIVLAAIIVGILLIWRGIQEKKERERMRIRREKRRQRLADIGCSEEEFARLLEERRKKHDQ</sequence>
<dbReference type="GO" id="GO:0009252">
    <property type="term" value="P:peptidoglycan biosynthetic process"/>
    <property type="evidence" value="ECO:0007669"/>
    <property type="project" value="UniProtKB-KW"/>
</dbReference>
<dbReference type="Pfam" id="PF00768">
    <property type="entry name" value="Peptidase_S11"/>
    <property type="match status" value="1"/>
</dbReference>
<keyword evidence="4" id="KW-0133">Cell shape</keyword>
<dbReference type="InterPro" id="IPR012338">
    <property type="entry name" value="Beta-lactam/transpept-like"/>
</dbReference>
<reference evidence="14" key="2">
    <citation type="submission" date="2021-04" db="EMBL/GenBank/DDBJ databases">
        <authorList>
            <person name="Gilroy R."/>
        </authorList>
    </citation>
    <scope>NUCLEOTIDE SEQUENCE</scope>
    <source>
        <strain evidence="14">CHK180-15479</strain>
    </source>
</reference>
<evidence type="ECO:0000313" key="15">
    <source>
        <dbReference type="Proteomes" id="UP000823910"/>
    </source>
</evidence>
<keyword evidence="11" id="KW-0812">Transmembrane</keyword>
<dbReference type="Gene3D" id="3.40.710.10">
    <property type="entry name" value="DD-peptidase/beta-lactamase superfamily"/>
    <property type="match status" value="1"/>
</dbReference>
<evidence type="ECO:0000256" key="4">
    <source>
        <dbReference type="ARBA" id="ARBA00022960"/>
    </source>
</evidence>
<evidence type="ECO:0000313" key="14">
    <source>
        <dbReference type="EMBL" id="HJC05043.1"/>
    </source>
</evidence>
<evidence type="ECO:0000256" key="9">
    <source>
        <dbReference type="RuleBase" id="RU004016"/>
    </source>
</evidence>
<feature type="binding site" evidence="8">
    <location>
        <position position="238"/>
    </location>
    <ligand>
        <name>substrate</name>
    </ligand>
</feature>
<evidence type="ECO:0000256" key="11">
    <source>
        <dbReference type="SAM" id="Phobius"/>
    </source>
</evidence>
<feature type="active site" description="Proton acceptor" evidence="7">
    <location>
        <position position="66"/>
    </location>
</feature>
<feature type="chain" id="PRO_5039088831" evidence="12">
    <location>
        <begin position="25"/>
        <end position="479"/>
    </location>
</feature>
<dbReference type="AlphaFoldDB" id="A0A9D2MXF2"/>
<feature type="region of interest" description="Disordered" evidence="10">
    <location>
        <begin position="375"/>
        <end position="403"/>
    </location>
</feature>
<evidence type="ECO:0000256" key="8">
    <source>
        <dbReference type="PIRSR" id="PIRSR618044-2"/>
    </source>
</evidence>
<dbReference type="InterPro" id="IPR018044">
    <property type="entry name" value="Peptidase_S11"/>
</dbReference>
<keyword evidence="5" id="KW-0573">Peptidoglycan synthesis</keyword>
<evidence type="ECO:0000256" key="7">
    <source>
        <dbReference type="PIRSR" id="PIRSR618044-1"/>
    </source>
</evidence>
<evidence type="ECO:0000259" key="13">
    <source>
        <dbReference type="Pfam" id="PF00768"/>
    </source>
</evidence>
<evidence type="ECO:0000256" key="2">
    <source>
        <dbReference type="ARBA" id="ARBA00022729"/>
    </source>
</evidence>
<comment type="similarity">
    <text evidence="1 9">Belongs to the peptidase S11 family.</text>
</comment>
<dbReference type="PANTHER" id="PTHR21581">
    <property type="entry name" value="D-ALANYL-D-ALANINE CARBOXYPEPTIDASE"/>
    <property type="match status" value="1"/>
</dbReference>
<feature type="active site" evidence="7">
    <location>
        <position position="122"/>
    </location>
</feature>
<keyword evidence="3" id="KW-0378">Hydrolase</keyword>
<organism evidence="14 15">
    <name type="scientific">Candidatus Enterocloster excrementipullorum</name>
    <dbReference type="NCBI Taxonomy" id="2838559"/>
    <lineage>
        <taxon>Bacteria</taxon>
        <taxon>Bacillati</taxon>
        <taxon>Bacillota</taxon>
        <taxon>Clostridia</taxon>
        <taxon>Lachnospirales</taxon>
        <taxon>Lachnospiraceae</taxon>
        <taxon>Enterocloster</taxon>
    </lineage>
</organism>
<feature type="signal peptide" evidence="12">
    <location>
        <begin position="1"/>
        <end position="24"/>
    </location>
</feature>
<evidence type="ECO:0000256" key="12">
    <source>
        <dbReference type="SAM" id="SignalP"/>
    </source>
</evidence>
<keyword evidence="11" id="KW-1133">Transmembrane helix</keyword>
<feature type="transmembrane region" description="Helical" evidence="11">
    <location>
        <begin position="413"/>
        <end position="436"/>
    </location>
</feature>
<dbReference type="EMBL" id="DWWT01000008">
    <property type="protein sequence ID" value="HJC05043.1"/>
    <property type="molecule type" value="Genomic_DNA"/>
</dbReference>
<dbReference type="SUPFAM" id="SSF56601">
    <property type="entry name" value="beta-lactamase/transpeptidase-like"/>
    <property type="match status" value="1"/>
</dbReference>
<dbReference type="PRINTS" id="PR00725">
    <property type="entry name" value="DADACBPTASE1"/>
</dbReference>
<evidence type="ECO:0000256" key="6">
    <source>
        <dbReference type="ARBA" id="ARBA00023316"/>
    </source>
</evidence>
<protein>
    <submittedName>
        <fullName evidence="14">D-alanyl-D-alanine carboxypeptidase</fullName>
    </submittedName>
</protein>
<evidence type="ECO:0000256" key="1">
    <source>
        <dbReference type="ARBA" id="ARBA00007164"/>
    </source>
</evidence>
<dbReference type="Proteomes" id="UP000823910">
    <property type="component" value="Unassembled WGS sequence"/>
</dbReference>
<dbReference type="GO" id="GO:0009002">
    <property type="term" value="F:serine-type D-Ala-D-Ala carboxypeptidase activity"/>
    <property type="evidence" value="ECO:0007669"/>
    <property type="project" value="InterPro"/>
</dbReference>
<dbReference type="InterPro" id="IPR001967">
    <property type="entry name" value="Peptidase_S11_N"/>
</dbReference>
<evidence type="ECO:0000256" key="10">
    <source>
        <dbReference type="SAM" id="MobiDB-lite"/>
    </source>
</evidence>
<dbReference type="GO" id="GO:0071555">
    <property type="term" value="P:cell wall organization"/>
    <property type="evidence" value="ECO:0007669"/>
    <property type="project" value="UniProtKB-KW"/>
</dbReference>
<accession>A0A9D2MXF2</accession>
<name>A0A9D2MXF2_9FIRM</name>
<feature type="active site" description="Acyl-ester intermediate" evidence="7">
    <location>
        <position position="63"/>
    </location>
</feature>
<reference evidence="14" key="1">
    <citation type="journal article" date="2021" name="PeerJ">
        <title>Extensive microbial diversity within the chicken gut microbiome revealed by metagenomics and culture.</title>
        <authorList>
            <person name="Gilroy R."/>
            <person name="Ravi A."/>
            <person name="Getino M."/>
            <person name="Pursley I."/>
            <person name="Horton D.L."/>
            <person name="Alikhan N.F."/>
            <person name="Baker D."/>
            <person name="Gharbi K."/>
            <person name="Hall N."/>
            <person name="Watson M."/>
            <person name="Adriaenssens E.M."/>
            <person name="Foster-Nyarko E."/>
            <person name="Jarju S."/>
            <person name="Secka A."/>
            <person name="Antonio M."/>
            <person name="Oren A."/>
            <person name="Chaudhuri R.R."/>
            <person name="La Ragione R."/>
            <person name="Hildebrand F."/>
            <person name="Pallen M.J."/>
        </authorList>
    </citation>
    <scope>NUCLEOTIDE SEQUENCE</scope>
    <source>
        <strain evidence="14">CHK180-15479</strain>
    </source>
</reference>
<dbReference type="PANTHER" id="PTHR21581:SF33">
    <property type="entry name" value="D-ALANYL-D-ALANINE CARBOXYPEPTIDASE DACB"/>
    <property type="match status" value="1"/>
</dbReference>
<keyword evidence="6" id="KW-0961">Cell wall biogenesis/degradation</keyword>
<keyword evidence="2 12" id="KW-0732">Signal</keyword>